<comment type="similarity">
    <text evidence="3 15">Belongs to the anaerobic coproporphyrinogen-III oxidase family.</text>
</comment>
<dbReference type="PROSITE" id="PS51918">
    <property type="entry name" value="RADICAL_SAM"/>
    <property type="match status" value="1"/>
</dbReference>
<evidence type="ECO:0000313" key="19">
    <source>
        <dbReference type="EMBL" id="SMC99848.1"/>
    </source>
</evidence>
<dbReference type="GO" id="GO:0051539">
    <property type="term" value="F:4 iron, 4 sulfur cluster binding"/>
    <property type="evidence" value="ECO:0007669"/>
    <property type="project" value="UniProtKB-KW"/>
</dbReference>
<feature type="binding site" evidence="16">
    <location>
        <position position="170"/>
    </location>
    <ligand>
        <name>S-adenosyl-L-methionine</name>
        <dbReference type="ChEBI" id="CHEBI:59789"/>
        <label>2</label>
    </ligand>
</feature>
<evidence type="ECO:0000256" key="16">
    <source>
        <dbReference type="PIRSR" id="PIRSR000167-1"/>
    </source>
</evidence>
<dbReference type="RefSeq" id="WP_084411577.1">
    <property type="nucleotide sequence ID" value="NZ_FWXR01000017.1"/>
</dbReference>
<comment type="function">
    <text evidence="13">Involved in the heme biosynthesis. Catalyzes the anaerobic oxidative decarboxylation of propionate groups of rings A and B of coproporphyrinogen III to yield the vinyl groups in protoporphyrinogen IX.</text>
</comment>
<evidence type="ECO:0000256" key="3">
    <source>
        <dbReference type="ARBA" id="ARBA00005493"/>
    </source>
</evidence>
<protein>
    <recommendedName>
        <fullName evidence="15">Coproporphyrinogen-III oxidase</fullName>
        <ecNumber evidence="15">1.3.98.3</ecNumber>
    </recommendedName>
</protein>
<dbReference type="STRING" id="937218.SAMN06297251_11720"/>
<dbReference type="EMBL" id="FWXR01000017">
    <property type="protein sequence ID" value="SMC99848.1"/>
    <property type="molecule type" value="Genomic_DNA"/>
</dbReference>
<evidence type="ECO:0000256" key="8">
    <source>
        <dbReference type="ARBA" id="ARBA00022723"/>
    </source>
</evidence>
<dbReference type="Gene3D" id="3.80.30.20">
    <property type="entry name" value="tm_1862 like domain"/>
    <property type="match status" value="1"/>
</dbReference>
<evidence type="ECO:0000313" key="20">
    <source>
        <dbReference type="Proteomes" id="UP000192656"/>
    </source>
</evidence>
<dbReference type="SFLD" id="SFLDG01065">
    <property type="entry name" value="anaerobic_coproporphyrinogen-I"/>
    <property type="match status" value="1"/>
</dbReference>
<proteinExistence type="inferred from homology"/>
<dbReference type="SFLD" id="SFLDG01082">
    <property type="entry name" value="B12-binding_domain_containing"/>
    <property type="match status" value="1"/>
</dbReference>
<dbReference type="InterPro" id="IPR010723">
    <property type="entry name" value="HemN_C"/>
</dbReference>
<dbReference type="GO" id="GO:0006782">
    <property type="term" value="P:protoporphyrinogen IX biosynthetic process"/>
    <property type="evidence" value="ECO:0007669"/>
    <property type="project" value="UniProtKB-UniPathway"/>
</dbReference>
<dbReference type="InterPro" id="IPR058240">
    <property type="entry name" value="rSAM_sf"/>
</dbReference>
<keyword evidence="11 15" id="KW-0411">Iron-sulfur</keyword>
<evidence type="ECO:0000256" key="9">
    <source>
        <dbReference type="ARBA" id="ARBA00023002"/>
    </source>
</evidence>
<evidence type="ECO:0000256" key="4">
    <source>
        <dbReference type="ARBA" id="ARBA00011245"/>
    </source>
</evidence>
<dbReference type="Proteomes" id="UP000192656">
    <property type="component" value="Unassembled WGS sequence"/>
</dbReference>
<dbReference type="PANTHER" id="PTHR13932:SF6">
    <property type="entry name" value="OXYGEN-INDEPENDENT COPROPORPHYRINOGEN III OXIDASE"/>
    <property type="match status" value="1"/>
</dbReference>
<dbReference type="GO" id="GO:0005737">
    <property type="term" value="C:cytoplasm"/>
    <property type="evidence" value="ECO:0007669"/>
    <property type="project" value="UniProtKB-SubCell"/>
</dbReference>
<feature type="binding site" evidence="16">
    <location>
        <position position="53"/>
    </location>
    <ligand>
        <name>S-adenosyl-L-methionine</name>
        <dbReference type="ChEBI" id="CHEBI:59789"/>
        <label>1</label>
    </ligand>
</feature>
<feature type="binding site" evidence="16">
    <location>
        <position position="182"/>
    </location>
    <ligand>
        <name>S-adenosyl-L-methionine</name>
        <dbReference type="ChEBI" id="CHEBI:59789"/>
        <label>2</label>
    </ligand>
</feature>
<sequence>MPHDPAAILACHGQRAPRYTSYPTAPHFTSGSGSSLQGAFIETLDPKEPVSVYLHIPYCDRLCWFCGCHTKHTLRYEPVARYVDSLVEEIRLFRERVGCRLPLDRVHFGGGSPSMLRSAEFHRLNDALDEAFELLPDAEIAVEIDPSDVTPETLEGLRLIGLNRASIGVQDFDPDVQAVINRPQSFEATRDVVTALRAGGLCTVNIDALYGLPRQTPERLMRTIDQVISLEPERVALFGYAHVPWVKTHQKMIADADLPDEAQRFADARVSAERLIEAGYQAVGIDHFAKPGDRLARAAREGRLHRNFQGYTVDECRTLIGFGASAISRYPGGYVQNAVPIHLYKDRVAADTLPAEKGYGLSEDDVVRAYAIERLMCDFSVDFADLDARFGAAARPAIRAATLKLATDPFGLARLEDHRITVSETGRPFTRIVASWFDAYLDEGGVQYSKAV</sequence>
<evidence type="ECO:0000256" key="5">
    <source>
        <dbReference type="ARBA" id="ARBA00022485"/>
    </source>
</evidence>
<evidence type="ECO:0000256" key="17">
    <source>
        <dbReference type="PIRSR" id="PIRSR000167-2"/>
    </source>
</evidence>
<feature type="binding site" evidence="16">
    <location>
        <begin position="65"/>
        <end position="67"/>
    </location>
    <ligand>
        <name>S-adenosyl-L-methionine</name>
        <dbReference type="ChEBI" id="CHEBI:59789"/>
        <label>2</label>
    </ligand>
</feature>
<dbReference type="NCBIfam" id="TIGR00538">
    <property type="entry name" value="hemN"/>
    <property type="match status" value="1"/>
</dbReference>
<evidence type="ECO:0000256" key="2">
    <source>
        <dbReference type="ARBA" id="ARBA00004785"/>
    </source>
</evidence>
<keyword evidence="12 15" id="KW-0627">Porphyrin biosynthesis</keyword>
<gene>
    <name evidence="19" type="ORF">SAMN06297251_11720</name>
</gene>
<feature type="domain" description="Radical SAM core" evidence="18">
    <location>
        <begin position="44"/>
        <end position="286"/>
    </location>
</feature>
<name>A0A1W2DRU4_9HYPH</name>
<dbReference type="CDD" id="cd01335">
    <property type="entry name" value="Radical_SAM"/>
    <property type="match status" value="1"/>
</dbReference>
<dbReference type="InterPro" id="IPR004558">
    <property type="entry name" value="Coprogen_oxidase_HemN"/>
</dbReference>
<feature type="binding site" evidence="16">
    <location>
        <position position="207"/>
    </location>
    <ligand>
        <name>S-adenosyl-L-methionine</name>
        <dbReference type="ChEBI" id="CHEBI:59789"/>
        <label>2</label>
    </ligand>
</feature>
<dbReference type="UniPathway" id="UPA00251">
    <property type="reaction ID" value="UER00323"/>
</dbReference>
<feature type="binding site" evidence="17">
    <location>
        <position position="59"/>
    </location>
    <ligand>
        <name>[4Fe-4S] cluster</name>
        <dbReference type="ChEBI" id="CHEBI:49883"/>
        <note>4Fe-4S-S-AdoMet</note>
    </ligand>
</feature>
<feature type="binding site" evidence="16">
    <location>
        <position position="143"/>
    </location>
    <ligand>
        <name>S-adenosyl-L-methionine</name>
        <dbReference type="ChEBI" id="CHEBI:59789"/>
        <label>1</label>
    </ligand>
</feature>
<evidence type="ECO:0000256" key="12">
    <source>
        <dbReference type="ARBA" id="ARBA00023244"/>
    </source>
</evidence>
<dbReference type="InterPro" id="IPR006638">
    <property type="entry name" value="Elp3/MiaA/NifB-like_rSAM"/>
</dbReference>
<dbReference type="InterPro" id="IPR007197">
    <property type="entry name" value="rSAM"/>
</dbReference>
<comment type="catalytic activity">
    <reaction evidence="14 15">
        <text>coproporphyrinogen III + 2 S-adenosyl-L-methionine = protoporphyrinogen IX + 2 5'-deoxyadenosine + 2 L-methionine + 2 CO2</text>
        <dbReference type="Rhea" id="RHEA:15425"/>
        <dbReference type="ChEBI" id="CHEBI:16526"/>
        <dbReference type="ChEBI" id="CHEBI:17319"/>
        <dbReference type="ChEBI" id="CHEBI:57307"/>
        <dbReference type="ChEBI" id="CHEBI:57309"/>
        <dbReference type="ChEBI" id="CHEBI:57844"/>
        <dbReference type="ChEBI" id="CHEBI:59789"/>
        <dbReference type="EC" id="1.3.98.3"/>
    </reaction>
</comment>
<feature type="binding site" evidence="17">
    <location>
        <position position="66"/>
    </location>
    <ligand>
        <name>[4Fe-4S] cluster</name>
        <dbReference type="ChEBI" id="CHEBI:49883"/>
        <note>4Fe-4S-S-AdoMet</note>
    </ligand>
</feature>
<evidence type="ECO:0000256" key="10">
    <source>
        <dbReference type="ARBA" id="ARBA00023004"/>
    </source>
</evidence>
<dbReference type="Gene3D" id="1.10.10.920">
    <property type="match status" value="1"/>
</dbReference>
<dbReference type="SMART" id="SM00729">
    <property type="entry name" value="Elp3"/>
    <property type="match status" value="1"/>
</dbReference>
<keyword evidence="6 15" id="KW-0963">Cytoplasm</keyword>
<comment type="pathway">
    <text evidence="2 15">Porphyrin-containing compound metabolism; protoporphyrin-IX biosynthesis; protoporphyrinogen-IX from coproporphyrinogen-III (AdoMet route): step 1/1.</text>
</comment>
<evidence type="ECO:0000259" key="18">
    <source>
        <dbReference type="PROSITE" id="PS51918"/>
    </source>
</evidence>
<feature type="binding site" evidence="16">
    <location>
        <position position="241"/>
    </location>
    <ligand>
        <name>S-adenosyl-L-methionine</name>
        <dbReference type="ChEBI" id="CHEBI:59789"/>
        <label>2</label>
    </ligand>
</feature>
<keyword evidence="5 15" id="KW-0004">4Fe-4S</keyword>
<comment type="subcellular location">
    <subcellularLocation>
        <location evidence="1 15">Cytoplasm</location>
    </subcellularLocation>
</comment>
<feature type="binding site" evidence="16">
    <location>
        <position position="327"/>
    </location>
    <ligand>
        <name>S-adenosyl-L-methionine</name>
        <dbReference type="ChEBI" id="CHEBI:59789"/>
        <label>1</label>
    </ligand>
</feature>
<dbReference type="PIRSF" id="PIRSF000167">
    <property type="entry name" value="HemN"/>
    <property type="match status" value="1"/>
</dbReference>
<dbReference type="InterPro" id="IPR023404">
    <property type="entry name" value="rSAM_horseshoe"/>
</dbReference>
<keyword evidence="9 15" id="KW-0560">Oxidoreductase</keyword>
<dbReference type="OrthoDB" id="9808022at2"/>
<evidence type="ECO:0000256" key="6">
    <source>
        <dbReference type="ARBA" id="ARBA00022490"/>
    </source>
</evidence>
<evidence type="ECO:0000256" key="11">
    <source>
        <dbReference type="ARBA" id="ARBA00023014"/>
    </source>
</evidence>
<feature type="binding site" evidence="17">
    <location>
        <position position="63"/>
    </location>
    <ligand>
        <name>[4Fe-4S] cluster</name>
        <dbReference type="ChEBI" id="CHEBI:49883"/>
        <note>4Fe-4S-S-AdoMet</note>
    </ligand>
</feature>
<keyword evidence="20" id="KW-1185">Reference proteome</keyword>
<evidence type="ECO:0000256" key="15">
    <source>
        <dbReference type="PIRNR" id="PIRNR000167"/>
    </source>
</evidence>
<comment type="cofactor">
    <cofactor evidence="15 17">
        <name>[4Fe-4S] cluster</name>
        <dbReference type="ChEBI" id="CHEBI:49883"/>
    </cofactor>
    <text evidence="15 17">Binds 1 [4Fe-4S] cluster. The cluster is coordinated with 3 cysteines and an exchangeable S-adenosyl-L-methionine.</text>
</comment>
<accession>A0A1W2DRU4</accession>
<feature type="binding site" evidence="16">
    <location>
        <position position="110"/>
    </location>
    <ligand>
        <name>S-adenosyl-L-methionine</name>
        <dbReference type="ChEBI" id="CHEBI:59789"/>
        <label>1</label>
    </ligand>
</feature>
<dbReference type="EC" id="1.3.98.3" evidence="15"/>
<dbReference type="GO" id="GO:0004109">
    <property type="term" value="F:coproporphyrinogen oxidase activity"/>
    <property type="evidence" value="ECO:0007669"/>
    <property type="project" value="InterPro"/>
</dbReference>
<dbReference type="GO" id="GO:0051989">
    <property type="term" value="F:coproporphyrinogen dehydrogenase activity"/>
    <property type="evidence" value="ECO:0007669"/>
    <property type="project" value="UniProtKB-EC"/>
</dbReference>
<evidence type="ECO:0000256" key="7">
    <source>
        <dbReference type="ARBA" id="ARBA00022691"/>
    </source>
</evidence>
<evidence type="ECO:0000256" key="1">
    <source>
        <dbReference type="ARBA" id="ARBA00004496"/>
    </source>
</evidence>
<dbReference type="AlphaFoldDB" id="A0A1W2DRU4"/>
<dbReference type="Pfam" id="PF06969">
    <property type="entry name" value="HemN_C"/>
    <property type="match status" value="1"/>
</dbReference>
<dbReference type="SFLD" id="SFLDS00029">
    <property type="entry name" value="Radical_SAM"/>
    <property type="match status" value="1"/>
</dbReference>
<reference evidence="19 20" key="1">
    <citation type="submission" date="2017-04" db="EMBL/GenBank/DDBJ databases">
        <authorList>
            <person name="Afonso C.L."/>
            <person name="Miller P.J."/>
            <person name="Scott M.A."/>
            <person name="Spackman E."/>
            <person name="Goraichik I."/>
            <person name="Dimitrov K.M."/>
            <person name="Suarez D.L."/>
            <person name="Swayne D.E."/>
        </authorList>
    </citation>
    <scope>NUCLEOTIDE SEQUENCE [LARGE SCALE GENOMIC DNA]</scope>
    <source>
        <strain evidence="19 20">CGMCC 1.10972</strain>
    </source>
</reference>
<keyword evidence="7 15" id="KW-0949">S-adenosyl-L-methionine</keyword>
<dbReference type="InterPro" id="IPR034505">
    <property type="entry name" value="Coproporphyrinogen-III_oxidase"/>
</dbReference>
<organism evidence="19 20">
    <name type="scientific">Fulvimarina manganoxydans</name>
    <dbReference type="NCBI Taxonomy" id="937218"/>
    <lineage>
        <taxon>Bacteria</taxon>
        <taxon>Pseudomonadati</taxon>
        <taxon>Pseudomonadota</taxon>
        <taxon>Alphaproteobacteria</taxon>
        <taxon>Hyphomicrobiales</taxon>
        <taxon>Aurantimonadaceae</taxon>
        <taxon>Fulvimarina</taxon>
    </lineage>
</organism>
<dbReference type="PANTHER" id="PTHR13932">
    <property type="entry name" value="COPROPORPHYRINIGEN III OXIDASE"/>
    <property type="match status" value="1"/>
</dbReference>
<evidence type="ECO:0000256" key="14">
    <source>
        <dbReference type="ARBA" id="ARBA00048321"/>
    </source>
</evidence>
<keyword evidence="10 15" id="KW-0408">Iron</keyword>
<evidence type="ECO:0000256" key="13">
    <source>
        <dbReference type="ARBA" id="ARBA00024295"/>
    </source>
</evidence>
<dbReference type="SUPFAM" id="SSF102114">
    <property type="entry name" value="Radical SAM enzymes"/>
    <property type="match status" value="1"/>
</dbReference>
<dbReference type="Pfam" id="PF04055">
    <property type="entry name" value="Radical_SAM"/>
    <property type="match status" value="1"/>
</dbReference>
<comment type="subunit">
    <text evidence="4">Monomer.</text>
</comment>
<dbReference type="GO" id="GO:0046872">
    <property type="term" value="F:metal ion binding"/>
    <property type="evidence" value="ECO:0007669"/>
    <property type="project" value="UniProtKB-KW"/>
</dbReference>
<keyword evidence="8 15" id="KW-0479">Metal-binding</keyword>